<evidence type="ECO:0008006" key="4">
    <source>
        <dbReference type="Google" id="ProtNLM"/>
    </source>
</evidence>
<proteinExistence type="predicted"/>
<name>A0A101TQU3_9ACTN</name>
<organism evidence="2 3">
    <name type="scientific">Streptomyces caeruleatus</name>
    <dbReference type="NCBI Taxonomy" id="661399"/>
    <lineage>
        <taxon>Bacteria</taxon>
        <taxon>Bacillati</taxon>
        <taxon>Actinomycetota</taxon>
        <taxon>Actinomycetes</taxon>
        <taxon>Kitasatosporales</taxon>
        <taxon>Streptomycetaceae</taxon>
        <taxon>Streptomyces</taxon>
    </lineage>
</organism>
<dbReference type="InterPro" id="IPR025851">
    <property type="entry name" value="SUKH-4"/>
</dbReference>
<accession>A0A101TQU3</accession>
<keyword evidence="3" id="KW-1185">Reference proteome</keyword>
<dbReference type="Proteomes" id="UP000053429">
    <property type="component" value="Unassembled WGS sequence"/>
</dbReference>
<dbReference type="STRING" id="661399.AQJ67_31840"/>
<sequence length="439" mass="48708">MNEELDDVLADPARLLTADRAAVRGHIAAEDGAGDVGREGPEVFLQAEAIFGSDDVTRAEFASWLHFAAKATGHEEYAERIAKAEPGMPWRTVWAWWRPANWFIAHPSLNGDYYQVHRRLHEDRLLIEVATDWRGCLWLDAETGGRVRLQVEGTLPVAPSAREALDAPDLNDWNLTAPVSWEGAAAFAAEGGRTRYLVQSASGLAVIETDAEVLRDWPRGEGIDCGSADEALPETEPEVRRPKGPLTADRVDDAFGERYVLRIPESDLPEGLEHPGSRRFLRDIGLPTMWLCHGAEYEARRPEAMRPPTDDELPGDGLPEGVTASDLITFGTVDYGDLYLHRHDGSVHIWSRLDGLTDKTLVRLAPDLDVFTRVLEAVYRYSNACWHPYLVEGGQDAVAEVFKDEIDELSPGLFDPETPCGEVWSWLYAGITELGVDGF</sequence>
<gene>
    <name evidence="2" type="ORF">AQJ67_31840</name>
</gene>
<protein>
    <recommendedName>
        <fullName evidence="4">SUKH-4 immunity protein of toxin-antitoxin system</fullName>
    </recommendedName>
</protein>
<dbReference type="EMBL" id="LMWY01000043">
    <property type="protein sequence ID" value="KUN96775.1"/>
    <property type="molecule type" value="Genomic_DNA"/>
</dbReference>
<feature type="region of interest" description="Disordered" evidence="1">
    <location>
        <begin position="218"/>
        <end position="248"/>
    </location>
</feature>
<evidence type="ECO:0000313" key="2">
    <source>
        <dbReference type="EMBL" id="KUN96775.1"/>
    </source>
</evidence>
<dbReference type="OrthoDB" id="4292422at2"/>
<evidence type="ECO:0000256" key="1">
    <source>
        <dbReference type="SAM" id="MobiDB-lite"/>
    </source>
</evidence>
<comment type="caution">
    <text evidence="2">The sequence shown here is derived from an EMBL/GenBank/DDBJ whole genome shotgun (WGS) entry which is preliminary data.</text>
</comment>
<dbReference type="RefSeq" id="WP_062722815.1">
    <property type="nucleotide sequence ID" value="NZ_KQ948935.1"/>
</dbReference>
<reference evidence="2 3" key="1">
    <citation type="submission" date="2015-10" db="EMBL/GenBank/DDBJ databases">
        <title>Draft genome sequence of Streptomyces caeruleatus NRRL B-24802, type strain for the species Streptomyces caeruleatus.</title>
        <authorList>
            <person name="Ruckert C."/>
            <person name="Winkler A."/>
            <person name="Kalinowski J."/>
            <person name="Kampfer P."/>
            <person name="Glaeser S."/>
        </authorList>
    </citation>
    <scope>NUCLEOTIDE SEQUENCE [LARGE SCALE GENOMIC DNA]</scope>
    <source>
        <strain evidence="2 3">NRRL B-24802</strain>
    </source>
</reference>
<dbReference type="AlphaFoldDB" id="A0A101TQU3"/>
<evidence type="ECO:0000313" key="3">
    <source>
        <dbReference type="Proteomes" id="UP000053429"/>
    </source>
</evidence>
<dbReference type="Pfam" id="PF14435">
    <property type="entry name" value="SUKH-4"/>
    <property type="match status" value="1"/>
</dbReference>